<evidence type="ECO:0000256" key="2">
    <source>
        <dbReference type="ARBA" id="ARBA00022741"/>
    </source>
</evidence>
<keyword evidence="2" id="KW-0547">Nucleotide-binding</keyword>
<name>A0ABT1PDH7_9ACTN</name>
<evidence type="ECO:0000256" key="3">
    <source>
        <dbReference type="ARBA" id="ARBA00022840"/>
    </source>
</evidence>
<proteinExistence type="predicted"/>
<dbReference type="InterPro" id="IPR027417">
    <property type="entry name" value="P-loop_NTPase"/>
</dbReference>
<organism evidence="5 6">
    <name type="scientific">Streptantibioticus rubrisoli</name>
    <dbReference type="NCBI Taxonomy" id="1387313"/>
    <lineage>
        <taxon>Bacteria</taxon>
        <taxon>Bacillati</taxon>
        <taxon>Actinomycetota</taxon>
        <taxon>Actinomycetes</taxon>
        <taxon>Kitasatosporales</taxon>
        <taxon>Streptomycetaceae</taxon>
        <taxon>Streptantibioticus</taxon>
    </lineage>
</organism>
<keyword evidence="6" id="KW-1185">Reference proteome</keyword>
<dbReference type="PANTHER" id="PTHR43776:SF8">
    <property type="entry name" value="ABC TRANSPORTER, ATP-BINDING PROTEIN"/>
    <property type="match status" value="1"/>
</dbReference>
<dbReference type="SUPFAM" id="SSF52540">
    <property type="entry name" value="P-loop containing nucleoside triphosphate hydrolases"/>
    <property type="match status" value="1"/>
</dbReference>
<keyword evidence="1" id="KW-0813">Transport</keyword>
<evidence type="ECO:0000313" key="5">
    <source>
        <dbReference type="EMBL" id="MCQ4043421.1"/>
    </source>
</evidence>
<dbReference type="EMBL" id="JANFNH010000016">
    <property type="protein sequence ID" value="MCQ4043421.1"/>
    <property type="molecule type" value="Genomic_DNA"/>
</dbReference>
<dbReference type="NCBIfam" id="TIGR01727">
    <property type="entry name" value="oligo_HPY"/>
    <property type="match status" value="1"/>
</dbReference>
<dbReference type="InterPro" id="IPR003439">
    <property type="entry name" value="ABC_transporter-like_ATP-bd"/>
</dbReference>
<dbReference type="Pfam" id="PF08352">
    <property type="entry name" value="oligo_HPY"/>
    <property type="match status" value="1"/>
</dbReference>
<dbReference type="RefSeq" id="WP_255928524.1">
    <property type="nucleotide sequence ID" value="NZ_JANFNH010000016.1"/>
</dbReference>
<protein>
    <submittedName>
        <fullName evidence="5">ABC transporter ATP-binding protein</fullName>
    </submittedName>
</protein>
<dbReference type="InterPro" id="IPR017871">
    <property type="entry name" value="ABC_transporter-like_CS"/>
</dbReference>
<comment type="caution">
    <text evidence="5">The sequence shown here is derived from an EMBL/GenBank/DDBJ whole genome shotgun (WGS) entry which is preliminary data.</text>
</comment>
<dbReference type="SMART" id="SM00382">
    <property type="entry name" value="AAA"/>
    <property type="match status" value="1"/>
</dbReference>
<keyword evidence="3 5" id="KW-0067">ATP-binding</keyword>
<evidence type="ECO:0000259" key="4">
    <source>
        <dbReference type="PROSITE" id="PS50893"/>
    </source>
</evidence>
<dbReference type="CDD" id="cd03257">
    <property type="entry name" value="ABC_NikE_OppD_transporters"/>
    <property type="match status" value="1"/>
</dbReference>
<accession>A0ABT1PDH7</accession>
<dbReference type="Proteomes" id="UP001206206">
    <property type="component" value="Unassembled WGS sequence"/>
</dbReference>
<evidence type="ECO:0000256" key="1">
    <source>
        <dbReference type="ARBA" id="ARBA00022448"/>
    </source>
</evidence>
<dbReference type="PROSITE" id="PS50893">
    <property type="entry name" value="ABC_TRANSPORTER_2"/>
    <property type="match status" value="1"/>
</dbReference>
<feature type="domain" description="ABC transporter" evidence="4">
    <location>
        <begin position="39"/>
        <end position="285"/>
    </location>
</feature>
<sequence>MPTKPDTDAATVAMDKRAEDPVEPETLVEIENLEVHFGLRGGLLSRMTGRGAGAVKAVDGVNLTLRKGEVLGLVGESGSGKTTLGRTLLGLNSPTSGAIRYRGEDIAQYGERQLRPLRRKLQMVFQDPHASLNPAMDIRTAVGHPLIIHNLVQDEADYEAKVVDALERVGLTPPERYLTKYPSDLSGGQKQRAVLARAIIAEPELLVADEPISMLDMSVRAKILQLMLDLKRDLDLTYVYVTHDLASAKFFCDNIAIMYLGRIVEYGPTEEVFADPKHPYTKALLAAIPEPDPNKAVPRDLPRGEIPDAARPPLGCSFHPRCPVALAGCGWEARDLRALLERRWLEMPVEEYAKEKALFADLTALGEPEVTRLSIAPGRGHTQEEVLEYLRNLREEGSAAQPREPFWSGVVAMQAEGGHVVLEFEQSRDPRLRLLPETGVQVACHLYDGTGDE</sequence>
<dbReference type="PROSITE" id="PS00211">
    <property type="entry name" value="ABC_TRANSPORTER_1"/>
    <property type="match status" value="1"/>
</dbReference>
<dbReference type="Gene3D" id="3.40.50.300">
    <property type="entry name" value="P-loop containing nucleotide triphosphate hydrolases"/>
    <property type="match status" value="1"/>
</dbReference>
<evidence type="ECO:0000313" key="6">
    <source>
        <dbReference type="Proteomes" id="UP001206206"/>
    </source>
</evidence>
<dbReference type="Pfam" id="PF00005">
    <property type="entry name" value="ABC_tran"/>
    <property type="match status" value="1"/>
</dbReference>
<dbReference type="InterPro" id="IPR013563">
    <property type="entry name" value="Oligopep_ABC_C"/>
</dbReference>
<dbReference type="GO" id="GO:0005524">
    <property type="term" value="F:ATP binding"/>
    <property type="evidence" value="ECO:0007669"/>
    <property type="project" value="UniProtKB-KW"/>
</dbReference>
<gene>
    <name evidence="5" type="ORF">NON19_15655</name>
</gene>
<dbReference type="InterPro" id="IPR003593">
    <property type="entry name" value="AAA+_ATPase"/>
</dbReference>
<dbReference type="InterPro" id="IPR050319">
    <property type="entry name" value="ABC_transp_ATP-bind"/>
</dbReference>
<reference evidence="5 6" key="1">
    <citation type="submission" date="2022-06" db="EMBL/GenBank/DDBJ databases">
        <title>Draft genome sequence of type strain Streptomyces rubrisoli DSM 42083.</title>
        <authorList>
            <person name="Duangmal K."/>
            <person name="Klaysubun C."/>
        </authorList>
    </citation>
    <scope>NUCLEOTIDE SEQUENCE [LARGE SCALE GENOMIC DNA]</scope>
    <source>
        <strain evidence="5 6">DSM 42083</strain>
    </source>
</reference>
<dbReference type="PANTHER" id="PTHR43776">
    <property type="entry name" value="TRANSPORT ATP-BINDING PROTEIN"/>
    <property type="match status" value="1"/>
</dbReference>